<dbReference type="InterPro" id="IPR023606">
    <property type="entry name" value="CoA-Trfase_III_dom_1_sf"/>
</dbReference>
<dbReference type="PANTHER" id="PTHR48228:SF6">
    <property type="entry name" value="L-CARNITINE COA-TRANSFERASE"/>
    <property type="match status" value="1"/>
</dbReference>
<dbReference type="Gene3D" id="3.40.50.10540">
    <property type="entry name" value="Crotonobetainyl-coa:carnitine coa-transferase, domain 1"/>
    <property type="match status" value="1"/>
</dbReference>
<evidence type="ECO:0000313" key="3">
    <source>
        <dbReference type="Proteomes" id="UP000400981"/>
    </source>
</evidence>
<dbReference type="OrthoDB" id="5294844at2"/>
<dbReference type="PANTHER" id="PTHR48228">
    <property type="entry name" value="SUCCINYL-COA--D-CITRAMALATE COA-TRANSFERASE"/>
    <property type="match status" value="1"/>
</dbReference>
<reference evidence="2 3" key="1">
    <citation type="submission" date="2019-08" db="EMBL/GenBank/DDBJ databases">
        <authorList>
            <person name="Peeters C."/>
        </authorList>
    </citation>
    <scope>NUCLEOTIDE SEQUENCE [LARGE SCALE GENOMIC DNA]</scope>
    <source>
        <strain evidence="2 3">LMG 31012</strain>
    </source>
</reference>
<dbReference type="AlphaFoldDB" id="A0A5E4RCY1"/>
<evidence type="ECO:0000256" key="1">
    <source>
        <dbReference type="ARBA" id="ARBA00022679"/>
    </source>
</evidence>
<dbReference type="EMBL" id="CABPSH010000001">
    <property type="protein sequence ID" value="VVD60643.1"/>
    <property type="molecule type" value="Genomic_DNA"/>
</dbReference>
<dbReference type="GO" id="GO:0016740">
    <property type="term" value="F:transferase activity"/>
    <property type="evidence" value="ECO:0007669"/>
    <property type="project" value="UniProtKB-KW"/>
</dbReference>
<dbReference type="Proteomes" id="UP000400981">
    <property type="component" value="Unassembled WGS sequence"/>
</dbReference>
<evidence type="ECO:0000313" key="2">
    <source>
        <dbReference type="EMBL" id="VVD60643.1"/>
    </source>
</evidence>
<accession>A0A5E4RCY1</accession>
<keyword evidence="1 2" id="KW-0808">Transferase</keyword>
<protein>
    <submittedName>
        <fullName evidence="2">Succinyl-CoA--L-malate CoA-transferase alpha subunit</fullName>
        <ecNumber evidence="2">2.8.3.22</ecNumber>
    </submittedName>
</protein>
<dbReference type="Pfam" id="PF02515">
    <property type="entry name" value="CoA_transf_3"/>
    <property type="match status" value="1"/>
</dbReference>
<dbReference type="InterPro" id="IPR003673">
    <property type="entry name" value="CoA-Trfase_fam_III"/>
</dbReference>
<gene>
    <name evidence="2" type="primary">smtA_1</name>
    <name evidence="2" type="ORF">PEP31012_00083</name>
</gene>
<keyword evidence="3" id="KW-1185">Reference proteome</keyword>
<proteinExistence type="predicted"/>
<dbReference type="SUPFAM" id="SSF89796">
    <property type="entry name" value="CoA-transferase family III (CaiB/BaiF)"/>
    <property type="match status" value="1"/>
</dbReference>
<dbReference type="InterPro" id="IPR044855">
    <property type="entry name" value="CoA-Trfase_III_dom3_sf"/>
</dbReference>
<dbReference type="Gene3D" id="3.30.1540.10">
    <property type="entry name" value="formyl-coa transferase, domain 3"/>
    <property type="match status" value="1"/>
</dbReference>
<dbReference type="RefSeq" id="WP_150587404.1">
    <property type="nucleotide sequence ID" value="NZ_CABPSH010000001.1"/>
</dbReference>
<dbReference type="EC" id="2.8.3.22" evidence="2"/>
<organism evidence="2 3">
    <name type="scientific">Pandoraea eparura</name>
    <dbReference type="NCBI Taxonomy" id="2508291"/>
    <lineage>
        <taxon>Bacteria</taxon>
        <taxon>Pseudomonadati</taxon>
        <taxon>Pseudomonadota</taxon>
        <taxon>Betaproteobacteria</taxon>
        <taxon>Burkholderiales</taxon>
        <taxon>Burkholderiaceae</taxon>
        <taxon>Pandoraea</taxon>
    </lineage>
</organism>
<dbReference type="InterPro" id="IPR050509">
    <property type="entry name" value="CoA-transferase_III"/>
</dbReference>
<sequence length="410" mass="44690">MATFDMFGDARSREPRGALSDLKVLELGSMLAGPFVGTMLADFGARVIKVEKPGKPDPLREWPPHKGDQPLWWKSMARNKRLVTLDISRAEGREVLLEMLQDTDIVIENFKPGTLERWGLGPDVLAQQFPEIVWVRVSGYGQSGPMSQRGGYATIAEGFSGLASFTGFPQNGPSVSAFPMGDYLAGIFGAFGALAAIHNRLTSKRGQVVDVSLFEPLFRITESVVLRYDQTGEKKPRLGNQMEEDVPRNVYATSDGKAIAISCGSQRIYENLTRAMDRPDLLTDARFVTMSLRVQHREAIDAEVAQWIAGQSVDEAMRVLDHHGVVAGPILDIEDIFSNTHYAARGAIATVQDHDAGPLRMPSPVPKLSDTPGEIKWAGGCPGTDNDEVFGTVFPLGAQRLAALRTAGVI</sequence>
<name>A0A5E4RCY1_9BURK</name>